<dbReference type="InterPro" id="IPR019257">
    <property type="entry name" value="MeTrfase_dom"/>
</dbReference>
<dbReference type="STRING" id="67356.AQJ84_22475"/>
<sequence>MRLRSRTAQTVKIPALDLAVDFAAREELRTEVSAKFRRDGVRAELSAAGLDLAHWWTDGEGRIALSLSVAR</sequence>
<proteinExistence type="predicted"/>
<feature type="domain" description="Histidine-specific methyltransferase SAM-dependent" evidence="1">
    <location>
        <begin position="1"/>
        <end position="67"/>
    </location>
</feature>
<protein>
    <recommendedName>
        <fullName evidence="1">Histidine-specific methyltransferase SAM-dependent domain-containing protein</fullName>
    </recommendedName>
</protein>
<evidence type="ECO:0000259" key="1">
    <source>
        <dbReference type="Pfam" id="PF10017"/>
    </source>
</evidence>
<comment type="caution">
    <text evidence="2">The sequence shown here is derived from an EMBL/GenBank/DDBJ whole genome shotgun (WGS) entry which is preliminary data.</text>
</comment>
<dbReference type="Proteomes" id="UP000037251">
    <property type="component" value="Unassembled WGS sequence"/>
</dbReference>
<dbReference type="eggNOG" id="COG4301">
    <property type="taxonomic scope" value="Bacteria"/>
</dbReference>
<dbReference type="Pfam" id="PF10017">
    <property type="entry name" value="Methyltransf_33"/>
    <property type="match status" value="1"/>
</dbReference>
<reference evidence="3" key="1">
    <citation type="submission" date="2015-07" db="EMBL/GenBank/DDBJ databases">
        <authorList>
            <person name="Ju K.-S."/>
            <person name="Doroghazi J.R."/>
            <person name="Metcalf W.W."/>
        </authorList>
    </citation>
    <scope>NUCLEOTIDE SEQUENCE [LARGE SCALE GENOMIC DNA]</scope>
    <source>
        <strain evidence="3">NRRL 2290</strain>
    </source>
</reference>
<organism evidence="2 3">
    <name type="scientific">Streptomyces resistomycificus</name>
    <dbReference type="NCBI Taxonomy" id="67356"/>
    <lineage>
        <taxon>Bacteria</taxon>
        <taxon>Bacillati</taxon>
        <taxon>Actinomycetota</taxon>
        <taxon>Actinomycetes</taxon>
        <taxon>Kitasatosporales</taxon>
        <taxon>Streptomycetaceae</taxon>
        <taxon>Streptomyces</taxon>
        <taxon>Streptomyces aurantiacus group</taxon>
    </lineage>
</organism>
<keyword evidence="3" id="KW-1185">Reference proteome</keyword>
<dbReference type="EMBL" id="LGUS01000166">
    <property type="protein sequence ID" value="KOG34155.1"/>
    <property type="molecule type" value="Genomic_DNA"/>
</dbReference>
<dbReference type="AlphaFoldDB" id="A0A0L8L7R6"/>
<evidence type="ECO:0000313" key="3">
    <source>
        <dbReference type="Proteomes" id="UP000037251"/>
    </source>
</evidence>
<name>A0A0L8L7R6_9ACTN</name>
<gene>
    <name evidence="2" type="ORF">ADK37_19865</name>
</gene>
<accession>A0A0L8L7R6</accession>
<evidence type="ECO:0000313" key="2">
    <source>
        <dbReference type="EMBL" id="KOG34155.1"/>
    </source>
</evidence>
<dbReference type="PATRIC" id="fig|67356.5.peg.4221"/>